<sequence>MTTPSYPVAMAVEDFVPTLLAFGGFWLLAGLRSLAGTALLWLGRVGAVLIGLGGVAKSVWKLLVAGWQIDLPWLEGLLFPLMSVGAVLLLTSLLRSYWVLLALALAAWQPFIVATAGVTLISVTGIVLAVRRKLWAAAALFTLGIAAVMALVPLRGHPKHETVTFQWIEQSTNTAAQLCFFVAAWLLARRFAHSSTGESA</sequence>
<organism evidence="2 3">
    <name type="scientific">Rhizocola hellebori</name>
    <dbReference type="NCBI Taxonomy" id="1392758"/>
    <lineage>
        <taxon>Bacteria</taxon>
        <taxon>Bacillati</taxon>
        <taxon>Actinomycetota</taxon>
        <taxon>Actinomycetes</taxon>
        <taxon>Micromonosporales</taxon>
        <taxon>Micromonosporaceae</taxon>
        <taxon>Rhizocola</taxon>
    </lineage>
</organism>
<keyword evidence="1" id="KW-0472">Membrane</keyword>
<gene>
    <name evidence="2" type="ORF">Rhe02_04810</name>
</gene>
<dbReference type="RefSeq" id="WP_203906360.1">
    <property type="nucleotide sequence ID" value="NZ_BONY01000002.1"/>
</dbReference>
<accession>A0A8J3Q2E7</accession>
<feature type="transmembrane region" description="Helical" evidence="1">
    <location>
        <begin position="72"/>
        <end position="90"/>
    </location>
</feature>
<keyword evidence="1" id="KW-1133">Transmembrane helix</keyword>
<evidence type="ECO:0000313" key="3">
    <source>
        <dbReference type="Proteomes" id="UP000612899"/>
    </source>
</evidence>
<protein>
    <recommendedName>
        <fullName evidence="4">Transmembrane protein</fullName>
    </recommendedName>
</protein>
<reference evidence="2" key="1">
    <citation type="submission" date="2021-01" db="EMBL/GenBank/DDBJ databases">
        <title>Whole genome shotgun sequence of Rhizocola hellebori NBRC 109834.</title>
        <authorList>
            <person name="Komaki H."/>
            <person name="Tamura T."/>
        </authorList>
    </citation>
    <scope>NUCLEOTIDE SEQUENCE</scope>
    <source>
        <strain evidence="2">NBRC 109834</strain>
    </source>
</reference>
<dbReference type="EMBL" id="BONY01000002">
    <property type="protein sequence ID" value="GIH02414.1"/>
    <property type="molecule type" value="Genomic_DNA"/>
</dbReference>
<evidence type="ECO:0000313" key="2">
    <source>
        <dbReference type="EMBL" id="GIH02414.1"/>
    </source>
</evidence>
<name>A0A8J3Q2E7_9ACTN</name>
<keyword evidence="3" id="KW-1185">Reference proteome</keyword>
<dbReference type="AlphaFoldDB" id="A0A8J3Q2E7"/>
<feature type="transmembrane region" description="Helical" evidence="1">
    <location>
        <begin position="97"/>
        <end position="128"/>
    </location>
</feature>
<keyword evidence="1" id="KW-0812">Transmembrane</keyword>
<proteinExistence type="predicted"/>
<feature type="transmembrane region" description="Helical" evidence="1">
    <location>
        <begin position="134"/>
        <end position="154"/>
    </location>
</feature>
<feature type="transmembrane region" description="Helical" evidence="1">
    <location>
        <begin position="41"/>
        <end position="60"/>
    </location>
</feature>
<evidence type="ECO:0008006" key="4">
    <source>
        <dbReference type="Google" id="ProtNLM"/>
    </source>
</evidence>
<dbReference type="Proteomes" id="UP000612899">
    <property type="component" value="Unassembled WGS sequence"/>
</dbReference>
<comment type="caution">
    <text evidence="2">The sequence shown here is derived from an EMBL/GenBank/DDBJ whole genome shotgun (WGS) entry which is preliminary data.</text>
</comment>
<evidence type="ECO:0000256" key="1">
    <source>
        <dbReference type="SAM" id="Phobius"/>
    </source>
</evidence>